<name>A0A5E7GT34_PSEFL</name>
<accession>A0A5E7GT34</accession>
<dbReference type="EMBL" id="CABVIK010000002">
    <property type="protein sequence ID" value="VVO55069.1"/>
    <property type="molecule type" value="Genomic_DNA"/>
</dbReference>
<evidence type="ECO:0000259" key="1">
    <source>
        <dbReference type="Pfam" id="PF16778"/>
    </source>
</evidence>
<sequence>MRTVKSVKNPVWADVDHTTINLTVLFEELETTYGEVPFTATADAPEDITKELYANALKGEYGDIADYAPIVLSADELAARARVWRDQQVLDNQWLVERHRDQLATADTTTLTSDQFKALLTYRQGLRDWPQAKGFPAESSRPVKPEWLPVADVA</sequence>
<gene>
    <name evidence="2" type="ORF">PS870_00493</name>
</gene>
<dbReference type="Pfam" id="PF16778">
    <property type="entry name" value="Phage_tail_APC"/>
    <property type="match status" value="1"/>
</dbReference>
<dbReference type="AlphaFoldDB" id="A0A5E7GT34"/>
<evidence type="ECO:0000313" key="2">
    <source>
        <dbReference type="EMBL" id="VVO55069.1"/>
    </source>
</evidence>
<dbReference type="RefSeq" id="WP_191650596.1">
    <property type="nucleotide sequence ID" value="NZ_CABVIK010000002.1"/>
</dbReference>
<dbReference type="InterPro" id="IPR031893">
    <property type="entry name" value="Phage_tail_APC"/>
</dbReference>
<organism evidence="2 3">
    <name type="scientific">Pseudomonas fluorescens</name>
    <dbReference type="NCBI Taxonomy" id="294"/>
    <lineage>
        <taxon>Bacteria</taxon>
        <taxon>Pseudomonadati</taxon>
        <taxon>Pseudomonadota</taxon>
        <taxon>Gammaproteobacteria</taxon>
        <taxon>Pseudomonadales</taxon>
        <taxon>Pseudomonadaceae</taxon>
        <taxon>Pseudomonas</taxon>
    </lineage>
</organism>
<protein>
    <recommendedName>
        <fullName evidence="1">Phage tail assembly chaperone-like domain-containing protein</fullName>
    </recommendedName>
</protein>
<proteinExistence type="predicted"/>
<evidence type="ECO:0000313" key="3">
    <source>
        <dbReference type="Proteomes" id="UP000349468"/>
    </source>
</evidence>
<reference evidence="2 3" key="1">
    <citation type="submission" date="2019-09" db="EMBL/GenBank/DDBJ databases">
        <authorList>
            <person name="Chandra G."/>
            <person name="Truman W A."/>
        </authorList>
    </citation>
    <scope>NUCLEOTIDE SEQUENCE [LARGE SCALE GENOMIC DNA]</scope>
    <source>
        <strain evidence="2">PS870</strain>
    </source>
</reference>
<dbReference type="Proteomes" id="UP000349468">
    <property type="component" value="Unassembled WGS sequence"/>
</dbReference>
<feature type="domain" description="Phage tail assembly chaperone-like" evidence="1">
    <location>
        <begin position="79"/>
        <end position="146"/>
    </location>
</feature>